<comment type="similarity">
    <text evidence="2 11">Belongs to the phosphoenolpyruvate carboxykinase [GTP] family.</text>
</comment>
<dbReference type="Proteomes" id="UP000606922">
    <property type="component" value="Unassembled WGS sequence"/>
</dbReference>
<feature type="binding site" evidence="11">
    <location>
        <position position="97"/>
    </location>
    <ligand>
        <name>substrate</name>
    </ligand>
</feature>
<evidence type="ECO:0000313" key="16">
    <source>
        <dbReference type="Proteomes" id="UP000606922"/>
    </source>
</evidence>
<comment type="function">
    <text evidence="11">Catalyzes the conversion of oxaloacetate (OAA) to phosphoenolpyruvate (PEP), the rate-limiting step in the metabolic pathway that produces glucose from lactate and other precursors derived from the citric acid cycle.</text>
</comment>
<proteinExistence type="inferred from homology"/>
<evidence type="ECO:0000256" key="1">
    <source>
        <dbReference type="ARBA" id="ARBA00004742"/>
    </source>
</evidence>
<dbReference type="SUPFAM" id="SSF68923">
    <property type="entry name" value="PEP carboxykinase N-terminal domain"/>
    <property type="match status" value="1"/>
</dbReference>
<organism evidence="15 16">
    <name type="scientific">Conyzicola nivalis</name>
    <dbReference type="NCBI Taxonomy" id="1477021"/>
    <lineage>
        <taxon>Bacteria</taxon>
        <taxon>Bacillati</taxon>
        <taxon>Actinomycetota</taxon>
        <taxon>Actinomycetes</taxon>
        <taxon>Micrococcales</taxon>
        <taxon>Microbacteriaceae</taxon>
        <taxon>Conyzicola</taxon>
    </lineage>
</organism>
<keyword evidence="8 11" id="KW-0342">GTP-binding</keyword>
<dbReference type="GO" id="GO:0071333">
    <property type="term" value="P:cellular response to glucose stimulus"/>
    <property type="evidence" value="ECO:0007669"/>
    <property type="project" value="TreeGrafter"/>
</dbReference>
<comment type="caution">
    <text evidence="15">The sequence shown here is derived from an EMBL/GenBank/DDBJ whole genome shotgun (WGS) entry which is preliminary data.</text>
</comment>
<sequence length="619" mass="67016">MSLLARTAPTQIVTPERRPAERLAPGAPAGAAASVVAWVASIASLTTPDEIVWCDGSLRENDLLTKLMLETGTLTRLNPELRPNSFLARGDESDVARVEDRTFICSALESDAGPTNNWRDPAEMRATLEPLFSGSMRGRTMYVVPFSMGPLGSPLAKLGVQVTDSPYVVVSTGLMTRMGAGALALIDDDTEWVPAVHSVGAPLESGQRDVAWPCNGTKYISHFPETREIWSFGSAYGGNALLAKKAFALRIASVMARDEGWLAEHMLIIKVTNPAGRVFHVAAAFPSACGKTNLAMLQPTVPGWRVETIGDDIAWLRPDAEGRLRAINPEAGFFGVAPGTGVSTNPVAIDTVWGNTIFTNVAMRDDGDVWWEGMTEHAPEHLVDWRGEDWTPSLATPAAHPNSRFTVAARQCPTIANDWDDPEGVVIDAIIFGGRRASTVPLVVEARDWEHGVYLGATISSERTAAAEGTVGELRRDPFAMAPFCGYNMADHWAHWLEVGATLEKAPAVFQVNWFRKDADGRFLWPGFGENSRVLAWILDRVEGTADGLDSPIGVLPAPGAIDTSGLDLDPGDWDKLFEVDPTAHRREVDGVAEFFAGFGERVPSQLTAQLEALRTRLV</sequence>
<comment type="subcellular location">
    <subcellularLocation>
        <location evidence="11">Cytoplasm</location>
    </subcellularLocation>
</comment>
<keyword evidence="5 11" id="KW-0479">Metal-binding</keyword>
<dbReference type="GO" id="GO:0006094">
    <property type="term" value="P:gluconeogenesis"/>
    <property type="evidence" value="ECO:0007669"/>
    <property type="project" value="UniProtKB-UniRule"/>
</dbReference>
<keyword evidence="16" id="KW-1185">Reference proteome</keyword>
<feature type="domain" description="Phosphoenolpyruvate carboxykinase GTP-utilising N-terminal" evidence="14">
    <location>
        <begin position="38"/>
        <end position="257"/>
    </location>
</feature>
<reference evidence="15" key="1">
    <citation type="journal article" date="2014" name="Int. J. Syst. Evol. Microbiol.">
        <title>Complete genome sequence of Corynebacterium casei LMG S-19264T (=DSM 44701T), isolated from a smear-ripened cheese.</title>
        <authorList>
            <consortium name="US DOE Joint Genome Institute (JGI-PGF)"/>
            <person name="Walter F."/>
            <person name="Albersmeier A."/>
            <person name="Kalinowski J."/>
            <person name="Ruckert C."/>
        </authorList>
    </citation>
    <scope>NUCLEOTIDE SEQUENCE</scope>
    <source>
        <strain evidence="15">CGMCC 1.12813</strain>
    </source>
</reference>
<dbReference type="GO" id="GO:0006107">
    <property type="term" value="P:oxaloacetate metabolic process"/>
    <property type="evidence" value="ECO:0007669"/>
    <property type="project" value="TreeGrafter"/>
</dbReference>
<feature type="active site" evidence="11">
    <location>
        <position position="289"/>
    </location>
</feature>
<dbReference type="Pfam" id="PF00821">
    <property type="entry name" value="PEPCK_GTP"/>
    <property type="match status" value="1"/>
</dbReference>
<feature type="binding site" evidence="11">
    <location>
        <position position="245"/>
    </location>
    <ligand>
        <name>Mn(2+)</name>
        <dbReference type="ChEBI" id="CHEBI:29035"/>
    </ligand>
</feature>
<feature type="binding site" evidence="11">
    <location>
        <begin position="288"/>
        <end position="293"/>
    </location>
    <ligand>
        <name>GTP</name>
        <dbReference type="ChEBI" id="CHEBI:37565"/>
    </ligand>
</feature>
<dbReference type="GO" id="GO:0005829">
    <property type="term" value="C:cytosol"/>
    <property type="evidence" value="ECO:0007669"/>
    <property type="project" value="TreeGrafter"/>
</dbReference>
<evidence type="ECO:0000256" key="3">
    <source>
        <dbReference type="ARBA" id="ARBA00011245"/>
    </source>
</evidence>
<dbReference type="FunFam" id="3.40.449.10:FF:000005">
    <property type="entry name" value="Phosphoenolpyruvate carboxykinase [GTP]"/>
    <property type="match status" value="1"/>
</dbReference>
<dbReference type="InterPro" id="IPR018091">
    <property type="entry name" value="PEP_carboxykin_GTP_CS"/>
</dbReference>
<dbReference type="Gene3D" id="2.170.8.10">
    <property type="entry name" value="Phosphoenolpyruvate Carboxykinase, domain 2"/>
    <property type="match status" value="1"/>
</dbReference>
<evidence type="ECO:0000256" key="6">
    <source>
        <dbReference type="ARBA" id="ARBA00022741"/>
    </source>
</evidence>
<dbReference type="InterPro" id="IPR013035">
    <property type="entry name" value="PEP_carboxykinase_C"/>
</dbReference>
<keyword evidence="6 11" id="KW-0547">Nucleotide-binding</keyword>
<feature type="binding site" evidence="11">
    <location>
        <position position="404"/>
    </location>
    <ligand>
        <name>GTP</name>
        <dbReference type="ChEBI" id="CHEBI:37565"/>
    </ligand>
</feature>
<dbReference type="GO" id="GO:0019543">
    <property type="term" value="P:propionate catabolic process"/>
    <property type="evidence" value="ECO:0007669"/>
    <property type="project" value="TreeGrafter"/>
</dbReference>
<keyword evidence="11" id="KW-0963">Cytoplasm</keyword>
<feature type="binding site" evidence="11">
    <location>
        <position position="265"/>
    </location>
    <ligand>
        <name>Mn(2+)</name>
        <dbReference type="ChEBI" id="CHEBI:29035"/>
    </ligand>
</feature>
<dbReference type="InterPro" id="IPR035077">
    <property type="entry name" value="PEP_carboxykinase_GTP_C"/>
</dbReference>
<dbReference type="InterPro" id="IPR008209">
    <property type="entry name" value="PEP_carboxykinase_GTP"/>
</dbReference>
<dbReference type="NCBIfam" id="NF003253">
    <property type="entry name" value="PRK04210.1"/>
    <property type="match status" value="1"/>
</dbReference>
<keyword evidence="10 11" id="KW-0456">Lyase</keyword>
<dbReference type="GO" id="GO:0042594">
    <property type="term" value="P:response to starvation"/>
    <property type="evidence" value="ECO:0007669"/>
    <property type="project" value="TreeGrafter"/>
</dbReference>
<name>A0A916WF36_9MICO</name>
<dbReference type="CDD" id="cd00819">
    <property type="entry name" value="PEPCK_GTP"/>
    <property type="match status" value="1"/>
</dbReference>
<dbReference type="PANTHER" id="PTHR11561:SF0">
    <property type="entry name" value="PHOSPHOENOLPYRUVATE CARBOXYKINASE [GTP]-RELATED"/>
    <property type="match status" value="1"/>
</dbReference>
<dbReference type="GO" id="GO:0046327">
    <property type="term" value="P:glycerol biosynthetic process from pyruvate"/>
    <property type="evidence" value="ECO:0007669"/>
    <property type="project" value="TreeGrafter"/>
</dbReference>
<evidence type="ECO:0000313" key="15">
    <source>
        <dbReference type="EMBL" id="GGA91761.1"/>
    </source>
</evidence>
<evidence type="ECO:0000259" key="13">
    <source>
        <dbReference type="Pfam" id="PF00821"/>
    </source>
</evidence>
<evidence type="ECO:0000256" key="11">
    <source>
        <dbReference type="HAMAP-Rule" id="MF_00452"/>
    </source>
</evidence>
<evidence type="ECO:0000256" key="2">
    <source>
        <dbReference type="ARBA" id="ARBA00005796"/>
    </source>
</evidence>
<dbReference type="GO" id="GO:0005525">
    <property type="term" value="F:GTP binding"/>
    <property type="evidence" value="ECO:0007669"/>
    <property type="project" value="UniProtKB-UniRule"/>
</dbReference>
<keyword evidence="7 11" id="KW-0210">Decarboxylase</keyword>
<evidence type="ECO:0000256" key="7">
    <source>
        <dbReference type="ARBA" id="ARBA00022793"/>
    </source>
</evidence>
<dbReference type="Gene3D" id="3.40.449.10">
    <property type="entry name" value="Phosphoenolpyruvate Carboxykinase, domain 1"/>
    <property type="match status" value="1"/>
</dbReference>
<evidence type="ECO:0000256" key="12">
    <source>
        <dbReference type="SAM" id="MobiDB-lite"/>
    </source>
</evidence>
<gene>
    <name evidence="11 15" type="primary">pckG</name>
    <name evidence="15" type="ORF">GCM10010979_03060</name>
</gene>
<evidence type="ECO:0000259" key="14">
    <source>
        <dbReference type="Pfam" id="PF17297"/>
    </source>
</evidence>
<dbReference type="Gene3D" id="3.90.228.20">
    <property type="match status" value="1"/>
</dbReference>
<dbReference type="GO" id="GO:0030145">
    <property type="term" value="F:manganese ion binding"/>
    <property type="evidence" value="ECO:0007669"/>
    <property type="project" value="UniProtKB-UniRule"/>
</dbReference>
<feature type="region of interest" description="Disordered" evidence="12">
    <location>
        <begin position="1"/>
        <end position="25"/>
    </location>
</feature>
<evidence type="ECO:0000256" key="5">
    <source>
        <dbReference type="ARBA" id="ARBA00022723"/>
    </source>
</evidence>
<reference evidence="15" key="2">
    <citation type="submission" date="2020-09" db="EMBL/GenBank/DDBJ databases">
        <authorList>
            <person name="Sun Q."/>
            <person name="Zhou Y."/>
        </authorList>
    </citation>
    <scope>NUCLEOTIDE SEQUENCE</scope>
    <source>
        <strain evidence="15">CGMCC 1.12813</strain>
    </source>
</reference>
<dbReference type="RefSeq" id="WP_188508948.1">
    <property type="nucleotide sequence ID" value="NZ_BMGB01000001.1"/>
</dbReference>
<feature type="binding site" evidence="11">
    <location>
        <begin position="236"/>
        <end position="238"/>
    </location>
    <ligand>
        <name>substrate</name>
    </ligand>
</feature>
<dbReference type="GO" id="GO:0033993">
    <property type="term" value="P:response to lipid"/>
    <property type="evidence" value="ECO:0007669"/>
    <property type="project" value="TreeGrafter"/>
</dbReference>
<evidence type="ECO:0000256" key="10">
    <source>
        <dbReference type="ARBA" id="ARBA00023239"/>
    </source>
</evidence>
<dbReference type="SUPFAM" id="SSF53795">
    <property type="entry name" value="PEP carboxykinase-like"/>
    <property type="match status" value="1"/>
</dbReference>
<dbReference type="AlphaFoldDB" id="A0A916WF36"/>
<evidence type="ECO:0000256" key="8">
    <source>
        <dbReference type="ARBA" id="ARBA00023134"/>
    </source>
</evidence>
<dbReference type="InterPro" id="IPR035078">
    <property type="entry name" value="PEP_carboxykinase_GTP_N"/>
</dbReference>
<keyword evidence="4 11" id="KW-0312">Gluconeogenesis</keyword>
<feature type="binding site" evidence="11">
    <location>
        <position position="287"/>
    </location>
    <ligand>
        <name>substrate</name>
    </ligand>
</feature>
<comment type="pathway">
    <text evidence="1 11">Carbohydrate biosynthesis; gluconeogenesis.</text>
</comment>
<comment type="subunit">
    <text evidence="3 11">Monomer.</text>
</comment>
<evidence type="ECO:0000256" key="9">
    <source>
        <dbReference type="ARBA" id="ARBA00023211"/>
    </source>
</evidence>
<comment type="cofactor">
    <cofactor evidence="11">
        <name>Mn(2+)</name>
        <dbReference type="ChEBI" id="CHEBI:29035"/>
    </cofactor>
    <text evidence="11">Binds 1 Mn(2+) ion per subunit.</text>
</comment>
<dbReference type="PIRSF" id="PIRSF001348">
    <property type="entry name" value="PEP_carboxykinase_GTP"/>
    <property type="match status" value="1"/>
</dbReference>
<dbReference type="PANTHER" id="PTHR11561">
    <property type="entry name" value="PHOSPHOENOLPYRUVATE CARBOXYKINASE"/>
    <property type="match status" value="1"/>
</dbReference>
<dbReference type="InterPro" id="IPR008210">
    <property type="entry name" value="PEP_carboxykinase_N"/>
</dbReference>
<dbReference type="HAMAP" id="MF_00452">
    <property type="entry name" value="PEPCK_GTP"/>
    <property type="match status" value="1"/>
</dbReference>
<evidence type="ECO:0000256" key="4">
    <source>
        <dbReference type="ARBA" id="ARBA00022432"/>
    </source>
</evidence>
<feature type="binding site" evidence="11">
    <location>
        <begin position="528"/>
        <end position="531"/>
    </location>
    <ligand>
        <name>GTP</name>
        <dbReference type="ChEBI" id="CHEBI:37565"/>
    </ligand>
</feature>
<feature type="binding site" evidence="11">
    <location>
        <begin position="402"/>
        <end position="404"/>
    </location>
    <ligand>
        <name>substrate</name>
    </ligand>
</feature>
<comment type="catalytic activity">
    <reaction evidence="11">
        <text>oxaloacetate + GTP = phosphoenolpyruvate + GDP + CO2</text>
        <dbReference type="Rhea" id="RHEA:10388"/>
        <dbReference type="ChEBI" id="CHEBI:16452"/>
        <dbReference type="ChEBI" id="CHEBI:16526"/>
        <dbReference type="ChEBI" id="CHEBI:37565"/>
        <dbReference type="ChEBI" id="CHEBI:58189"/>
        <dbReference type="ChEBI" id="CHEBI:58702"/>
        <dbReference type="EC" id="4.1.1.32"/>
    </reaction>
</comment>
<feature type="domain" description="Phosphoenolpyruvate carboxykinase C-terminal P-loop" evidence="13">
    <location>
        <begin position="261"/>
        <end position="617"/>
    </location>
</feature>
<dbReference type="PROSITE" id="PS00505">
    <property type="entry name" value="PEPCK_GTP"/>
    <property type="match status" value="1"/>
</dbReference>
<dbReference type="GO" id="GO:0004613">
    <property type="term" value="F:phosphoenolpyruvate carboxykinase (GTP) activity"/>
    <property type="evidence" value="ECO:0007669"/>
    <property type="project" value="UniProtKB-UniRule"/>
</dbReference>
<feature type="binding site" evidence="11">
    <location>
        <position position="312"/>
    </location>
    <ligand>
        <name>Mn(2+)</name>
        <dbReference type="ChEBI" id="CHEBI:29035"/>
    </ligand>
</feature>
<feature type="binding site" evidence="11">
    <location>
        <position position="435"/>
    </location>
    <ligand>
        <name>GTP</name>
        <dbReference type="ChEBI" id="CHEBI:37565"/>
    </ligand>
</feature>
<dbReference type="EMBL" id="BMGB01000001">
    <property type="protein sequence ID" value="GGA91761.1"/>
    <property type="molecule type" value="Genomic_DNA"/>
</dbReference>
<protein>
    <recommendedName>
        <fullName evidence="11">Phosphoenolpyruvate carboxykinase [GTP]</fullName>
        <shortName evidence="11">PEP carboxykinase</shortName>
        <shortName evidence="11">PEPCK</shortName>
        <ecNumber evidence="11">4.1.1.32</ecNumber>
    </recommendedName>
    <alternativeName>
        <fullName evidence="11">GTP-dependent phosphoenolpyruvate carboxykinase</fullName>
        <shortName evidence="11">GTP-PEPCK</shortName>
    </alternativeName>
</protein>
<accession>A0A916WF36</accession>
<dbReference type="Pfam" id="PF17297">
    <property type="entry name" value="PEPCK_N"/>
    <property type="match status" value="1"/>
</dbReference>
<dbReference type="EC" id="4.1.1.32" evidence="11"/>
<keyword evidence="9 11" id="KW-0464">Manganese</keyword>